<dbReference type="AlphaFoldDB" id="A0A9P1D6H7"/>
<dbReference type="Proteomes" id="UP001152797">
    <property type="component" value="Unassembled WGS sequence"/>
</dbReference>
<reference evidence="2" key="2">
    <citation type="submission" date="2024-04" db="EMBL/GenBank/DDBJ databases">
        <authorList>
            <person name="Chen Y."/>
            <person name="Shah S."/>
            <person name="Dougan E. K."/>
            <person name="Thang M."/>
            <person name="Chan C."/>
        </authorList>
    </citation>
    <scope>NUCLEOTIDE SEQUENCE [LARGE SCALE GENOMIC DNA]</scope>
</reference>
<name>A0A9P1D6H7_9DINO</name>
<sequence length="390" mass="42726">MSHVGMKLNPGCDRHMSAEGLGRAALAADYESNQKLRTDELEAISKAVQIVSQKLSLLEVNFQSLLQLRKATSLTLLRSAKNDDVLKAKLLGFLQGEAQRLKSAALTNLLEPVATAALGKVRETIEGVIQRLEEQDNQDTEKQTWCASELKSNEKNRRSKTVMVDELNADIDRLNTSIISLGEDIGSMQKDLSDSAEAMANATEIRQQEKSMNAATIEEAQKAQAAVLEAINALKEFYESSGLALVQRSKEPAMTGAYGGMTSETGGVVSLLETISADFARLEADTKSEEQSAAEEFDKLSSDYKINKAEKETDLKHLQSTKVEKTSQLATKGSELQSGEQELAAALQYYEELKPPCVKGGEAWKEREEQRQEELESLKKAMDIMSAASA</sequence>
<keyword evidence="3" id="KW-1185">Reference proteome</keyword>
<dbReference type="EMBL" id="CAMXCT020003572">
    <property type="protein sequence ID" value="CAL1158558.1"/>
    <property type="molecule type" value="Genomic_DNA"/>
</dbReference>
<reference evidence="1" key="1">
    <citation type="submission" date="2022-10" db="EMBL/GenBank/DDBJ databases">
        <authorList>
            <person name="Chen Y."/>
            <person name="Dougan E. K."/>
            <person name="Chan C."/>
            <person name="Rhodes N."/>
            <person name="Thang M."/>
        </authorList>
    </citation>
    <scope>NUCLEOTIDE SEQUENCE</scope>
</reference>
<evidence type="ECO:0000313" key="2">
    <source>
        <dbReference type="EMBL" id="CAL1158558.1"/>
    </source>
</evidence>
<dbReference type="EMBL" id="CAMXCT030003572">
    <property type="protein sequence ID" value="CAL4792495.1"/>
    <property type="molecule type" value="Genomic_DNA"/>
</dbReference>
<dbReference type="EMBL" id="CAMXCT010003572">
    <property type="protein sequence ID" value="CAI4005183.1"/>
    <property type="molecule type" value="Genomic_DNA"/>
</dbReference>
<evidence type="ECO:0000313" key="3">
    <source>
        <dbReference type="Proteomes" id="UP001152797"/>
    </source>
</evidence>
<comment type="caution">
    <text evidence="1">The sequence shown here is derived from an EMBL/GenBank/DDBJ whole genome shotgun (WGS) entry which is preliminary data.</text>
</comment>
<organism evidence="1">
    <name type="scientific">Cladocopium goreaui</name>
    <dbReference type="NCBI Taxonomy" id="2562237"/>
    <lineage>
        <taxon>Eukaryota</taxon>
        <taxon>Sar</taxon>
        <taxon>Alveolata</taxon>
        <taxon>Dinophyceae</taxon>
        <taxon>Suessiales</taxon>
        <taxon>Symbiodiniaceae</taxon>
        <taxon>Cladocopium</taxon>
    </lineage>
</organism>
<evidence type="ECO:0000313" key="1">
    <source>
        <dbReference type="EMBL" id="CAI4005183.1"/>
    </source>
</evidence>
<proteinExistence type="predicted"/>
<dbReference type="OrthoDB" id="442085at2759"/>
<accession>A0A9P1D6H7</accession>
<protein>
    <submittedName>
        <fullName evidence="1">Uncharacterized protein</fullName>
    </submittedName>
</protein>
<gene>
    <name evidence="1" type="ORF">C1SCF055_LOCUS30930</name>
</gene>